<gene>
    <name evidence="3" type="ORF">FRD01_04075</name>
</gene>
<evidence type="ECO:0000313" key="3">
    <source>
        <dbReference type="EMBL" id="QED26438.1"/>
    </source>
</evidence>
<accession>A0A5B8XN52</accession>
<keyword evidence="4" id="KW-1185">Reference proteome</keyword>
<dbReference type="PANTHER" id="PTHR33371:SF4">
    <property type="entry name" value="INTERMEMBRANE PHOSPHOLIPID TRANSPORT SYSTEM BINDING PROTEIN MLAD"/>
    <property type="match status" value="1"/>
</dbReference>
<evidence type="ECO:0000256" key="1">
    <source>
        <dbReference type="SAM" id="Phobius"/>
    </source>
</evidence>
<protein>
    <submittedName>
        <fullName evidence="3">MCE family protein</fullName>
    </submittedName>
</protein>
<evidence type="ECO:0000313" key="4">
    <source>
        <dbReference type="Proteomes" id="UP000321595"/>
    </source>
</evidence>
<dbReference type="KEGG" id="bbae:FRD01_04075"/>
<feature type="transmembrane region" description="Helical" evidence="1">
    <location>
        <begin position="12"/>
        <end position="28"/>
    </location>
</feature>
<keyword evidence="1" id="KW-0472">Membrane</keyword>
<keyword evidence="1" id="KW-0812">Transmembrane</keyword>
<dbReference type="InterPro" id="IPR052336">
    <property type="entry name" value="MlaD_Phospholipid_Transporter"/>
</dbReference>
<dbReference type="AlphaFoldDB" id="A0A5B8XN52"/>
<dbReference type="PANTHER" id="PTHR33371">
    <property type="entry name" value="INTERMEMBRANE PHOSPHOLIPID TRANSPORT SYSTEM BINDING PROTEIN MLAD-RELATED"/>
    <property type="match status" value="1"/>
</dbReference>
<sequence>MKLADLATPFRVGLLVIAGIVATMYMFTQVSSKPEGDEGVEVFVMLDNASGLAEQSFIAMAGIQVGRIQKISLADGRARIDLSVRGDIPIYQGVLGEDGVWRNGATVQAKQVSFIGDYFLELTPGIDGKRLEDGDEIKIVVSSTSVDEIMAKMNDIATDISKVTNSLAEVFGSDEGKESLKELLVNLQVMVESLNQFVGENTPKLDRILSNVDNIAADFEALSGPSAESVENILRDTEAIVQEVRFIVGQSSTDLQSGLGTLKGTLSRLQATLDSLNYSLQNVQDITDKINEGEGTLGELVNNPAIAQRTEEILTDAGDLLGRVTKLKTIIELRTEYHARNSQFKNIIGLRLKPNEDKYYLIELVDDYRGFTEIYTTDVNTTNADDPDAQFRETRVETTDRFKVSLLYGQAFEINPWLAIGGRFGLIESTGGVGAELFLLPDRALMVQADVFSFSYDINPRVRTTATLDFLTHFYIAAGVDDIFNDRTEYFFGGGLRFDDEDLKAILTTTGVPSP</sequence>
<keyword evidence="1" id="KW-1133">Transmembrane helix</keyword>
<reference evidence="3 4" key="1">
    <citation type="submission" date="2019-08" db="EMBL/GenBank/DDBJ databases">
        <authorList>
            <person name="Liang Q."/>
        </authorList>
    </citation>
    <scope>NUCLEOTIDE SEQUENCE [LARGE SCALE GENOMIC DNA]</scope>
    <source>
        <strain evidence="3 4">V1718</strain>
    </source>
</reference>
<dbReference type="EMBL" id="CP042467">
    <property type="protein sequence ID" value="QED26438.1"/>
    <property type="molecule type" value="Genomic_DNA"/>
</dbReference>
<dbReference type="Proteomes" id="UP000321595">
    <property type="component" value="Chromosome"/>
</dbReference>
<dbReference type="SUPFAM" id="SSF58104">
    <property type="entry name" value="Methyl-accepting chemotaxis protein (MCP) signaling domain"/>
    <property type="match status" value="1"/>
</dbReference>
<feature type="domain" description="Mce/MlaD" evidence="2">
    <location>
        <begin position="39"/>
        <end position="125"/>
    </location>
</feature>
<proteinExistence type="predicted"/>
<organism evidence="3 4">
    <name type="scientific">Microvenator marinus</name>
    <dbReference type="NCBI Taxonomy" id="2600177"/>
    <lineage>
        <taxon>Bacteria</taxon>
        <taxon>Deltaproteobacteria</taxon>
        <taxon>Bradymonadales</taxon>
        <taxon>Microvenatoraceae</taxon>
        <taxon>Microvenator</taxon>
    </lineage>
</organism>
<dbReference type="InterPro" id="IPR003399">
    <property type="entry name" value="Mce/MlaD"/>
</dbReference>
<name>A0A5B8XN52_9DELT</name>
<dbReference type="Pfam" id="PF02470">
    <property type="entry name" value="MlaD"/>
    <property type="match status" value="1"/>
</dbReference>
<dbReference type="OrthoDB" id="9788420at2"/>
<evidence type="ECO:0000259" key="2">
    <source>
        <dbReference type="Pfam" id="PF02470"/>
    </source>
</evidence>
<dbReference type="RefSeq" id="WP_146957874.1">
    <property type="nucleotide sequence ID" value="NZ_CP042467.1"/>
</dbReference>